<evidence type="ECO:0000256" key="8">
    <source>
        <dbReference type="ARBA" id="ARBA00022842"/>
    </source>
</evidence>
<dbReference type="CDD" id="cd09080">
    <property type="entry name" value="TDP2"/>
    <property type="match status" value="1"/>
</dbReference>
<keyword evidence="5" id="KW-0479">Metal-binding</keyword>
<dbReference type="Gene3D" id="3.60.10.10">
    <property type="entry name" value="Endonuclease/exonuclease/phosphatase"/>
    <property type="match status" value="1"/>
</dbReference>
<keyword evidence="4" id="KW-0540">Nuclease</keyword>
<accession>A0A1J7J8F3</accession>
<name>A0A1J7J8F3_9PEZI</name>
<dbReference type="GO" id="GO:0003697">
    <property type="term" value="F:single-stranded DNA binding"/>
    <property type="evidence" value="ECO:0007669"/>
    <property type="project" value="TreeGrafter"/>
</dbReference>
<feature type="region of interest" description="Disordered" evidence="11">
    <location>
        <begin position="1"/>
        <end position="20"/>
    </location>
</feature>
<feature type="domain" description="Endonuclease/exonuclease/phosphatase" evidence="12">
    <location>
        <begin position="70"/>
        <end position="328"/>
    </location>
</feature>
<evidence type="ECO:0000256" key="4">
    <source>
        <dbReference type="ARBA" id="ARBA00022722"/>
    </source>
</evidence>
<dbReference type="GO" id="GO:0070260">
    <property type="term" value="F:5'-tyrosyl-DNA phosphodiesterase activity"/>
    <property type="evidence" value="ECO:0007669"/>
    <property type="project" value="TreeGrafter"/>
</dbReference>
<evidence type="ECO:0000256" key="1">
    <source>
        <dbReference type="ARBA" id="ARBA00001936"/>
    </source>
</evidence>
<evidence type="ECO:0000256" key="3">
    <source>
        <dbReference type="ARBA" id="ARBA00004322"/>
    </source>
</evidence>
<feature type="compositionally biased region" description="Basic and acidic residues" evidence="11">
    <location>
        <begin position="1"/>
        <end position="13"/>
    </location>
</feature>
<dbReference type="InterPro" id="IPR051547">
    <property type="entry name" value="TDP2-like"/>
</dbReference>
<comment type="subcellular location">
    <subcellularLocation>
        <location evidence="3">Nucleus</location>
        <location evidence="3">PML body</location>
    </subcellularLocation>
</comment>
<dbReference type="EMBL" id="KV875105">
    <property type="protein sequence ID" value="OIW23794.1"/>
    <property type="molecule type" value="Genomic_DNA"/>
</dbReference>
<reference evidence="13 14" key="1">
    <citation type="submission" date="2016-10" db="EMBL/GenBank/DDBJ databases">
        <title>Draft genome sequence of Coniochaeta ligniaria NRRL30616, a lignocellulolytic fungus for bioabatement of inhibitors in plant biomass hydrolysates.</title>
        <authorList>
            <consortium name="DOE Joint Genome Institute"/>
            <person name="Jimenez D.J."/>
            <person name="Hector R.E."/>
            <person name="Riley R."/>
            <person name="Sun H."/>
            <person name="Grigoriev I.V."/>
            <person name="Van Elsas J.D."/>
            <person name="Nichols N.N."/>
        </authorList>
    </citation>
    <scope>NUCLEOTIDE SEQUENCE [LARGE SCALE GENOMIC DNA]</scope>
    <source>
        <strain evidence="13 14">NRRL 30616</strain>
    </source>
</reference>
<evidence type="ECO:0000256" key="5">
    <source>
        <dbReference type="ARBA" id="ARBA00022723"/>
    </source>
</evidence>
<evidence type="ECO:0000259" key="12">
    <source>
        <dbReference type="Pfam" id="PF03372"/>
    </source>
</evidence>
<keyword evidence="13" id="KW-0255">Endonuclease</keyword>
<dbReference type="OrthoDB" id="9975959at2759"/>
<keyword evidence="7" id="KW-0378">Hydrolase</keyword>
<dbReference type="InterPro" id="IPR036691">
    <property type="entry name" value="Endo/exonu/phosph_ase_sf"/>
</dbReference>
<dbReference type="GO" id="GO:0046872">
    <property type="term" value="F:metal ion binding"/>
    <property type="evidence" value="ECO:0007669"/>
    <property type="project" value="UniProtKB-KW"/>
</dbReference>
<gene>
    <name evidence="13" type="ORF">CONLIGDRAFT_718763</name>
</gene>
<proteinExistence type="predicted"/>
<dbReference type="Pfam" id="PF03372">
    <property type="entry name" value="Exo_endo_phos"/>
    <property type="match status" value="1"/>
</dbReference>
<comment type="cofactor">
    <cofactor evidence="1">
        <name>Mn(2+)</name>
        <dbReference type="ChEBI" id="CHEBI:29035"/>
    </cofactor>
</comment>
<dbReference type="SUPFAM" id="SSF56219">
    <property type="entry name" value="DNase I-like"/>
    <property type="match status" value="1"/>
</dbReference>
<evidence type="ECO:0000256" key="10">
    <source>
        <dbReference type="ARBA" id="ARBA00023242"/>
    </source>
</evidence>
<evidence type="ECO:0000256" key="7">
    <source>
        <dbReference type="ARBA" id="ARBA00022801"/>
    </source>
</evidence>
<evidence type="ECO:0000313" key="14">
    <source>
        <dbReference type="Proteomes" id="UP000182658"/>
    </source>
</evidence>
<evidence type="ECO:0000256" key="11">
    <source>
        <dbReference type="SAM" id="MobiDB-lite"/>
    </source>
</evidence>
<keyword evidence="8" id="KW-0460">Magnesium</keyword>
<evidence type="ECO:0000256" key="2">
    <source>
        <dbReference type="ARBA" id="ARBA00001946"/>
    </source>
</evidence>
<dbReference type="GO" id="GO:0006302">
    <property type="term" value="P:double-strand break repair"/>
    <property type="evidence" value="ECO:0007669"/>
    <property type="project" value="TreeGrafter"/>
</dbReference>
<protein>
    <submittedName>
        <fullName evidence="13">Endonuclease/Exonuclease/phosphatase family protein</fullName>
    </submittedName>
</protein>
<dbReference type="GO" id="GO:0005737">
    <property type="term" value="C:cytoplasm"/>
    <property type="evidence" value="ECO:0007669"/>
    <property type="project" value="TreeGrafter"/>
</dbReference>
<comment type="cofactor">
    <cofactor evidence="2">
        <name>Mg(2+)</name>
        <dbReference type="ChEBI" id="CHEBI:18420"/>
    </cofactor>
</comment>
<organism evidence="13 14">
    <name type="scientific">Coniochaeta ligniaria NRRL 30616</name>
    <dbReference type="NCBI Taxonomy" id="1408157"/>
    <lineage>
        <taxon>Eukaryota</taxon>
        <taxon>Fungi</taxon>
        <taxon>Dikarya</taxon>
        <taxon>Ascomycota</taxon>
        <taxon>Pezizomycotina</taxon>
        <taxon>Sordariomycetes</taxon>
        <taxon>Sordariomycetidae</taxon>
        <taxon>Coniochaetales</taxon>
        <taxon>Coniochaetaceae</taxon>
        <taxon>Coniochaeta</taxon>
    </lineage>
</organism>
<dbReference type="Proteomes" id="UP000182658">
    <property type="component" value="Unassembled WGS sequence"/>
</dbReference>
<keyword evidence="10" id="KW-0539">Nucleus</keyword>
<evidence type="ECO:0000256" key="9">
    <source>
        <dbReference type="ARBA" id="ARBA00023204"/>
    </source>
</evidence>
<evidence type="ECO:0000313" key="13">
    <source>
        <dbReference type="EMBL" id="OIW23794.1"/>
    </source>
</evidence>
<sequence>MTERQLASQRDDTPLPADTADSPVIFQQWHAFDDTKGQWSPIDTELTQSEISSHTQPIENTNSSGNLVLLTWNVDGPSDAPTPRISAIMSRILDRTPTVNIIFLQEVTRAALSFITADSRIRKSWFLSHVNANGWEGNQYKSLTLLARSKFGQNYERPTRAALDSVWRIKYPSLFGRDGLCCDVFVPSCPSASSSEGPVSADMRVRLVNVHLDSRKTHQARRRQVSVVSSFLRCVGRGVVAGDFNAVQAEDETLIEDCGLMDAWTGLHHEEPGFTWGVDGKQRHPQARLDKVATVGLSVKHIEVVHPGFVTVPGAAGEEELTVPWSDHSGLICTFEDIA</sequence>
<dbReference type="PANTHER" id="PTHR15822:SF4">
    <property type="entry name" value="TYROSYL-DNA PHOSPHODIESTERASE 2"/>
    <property type="match status" value="1"/>
</dbReference>
<dbReference type="PANTHER" id="PTHR15822">
    <property type="entry name" value="TRAF AND TNF RECEPTOR-ASSOCIATED PROTEIN"/>
    <property type="match status" value="1"/>
</dbReference>
<keyword evidence="6" id="KW-0227">DNA damage</keyword>
<evidence type="ECO:0000256" key="6">
    <source>
        <dbReference type="ARBA" id="ARBA00022763"/>
    </source>
</evidence>
<dbReference type="GO" id="GO:0004527">
    <property type="term" value="F:exonuclease activity"/>
    <property type="evidence" value="ECO:0007669"/>
    <property type="project" value="UniProtKB-KW"/>
</dbReference>
<dbReference type="AlphaFoldDB" id="A0A1J7J8F3"/>
<dbReference type="InParanoid" id="A0A1J7J8F3"/>
<dbReference type="InterPro" id="IPR005135">
    <property type="entry name" value="Endo/exonuclease/phosphatase"/>
</dbReference>
<keyword evidence="14" id="KW-1185">Reference proteome</keyword>
<keyword evidence="13" id="KW-0269">Exonuclease</keyword>
<dbReference type="GO" id="GO:0004519">
    <property type="term" value="F:endonuclease activity"/>
    <property type="evidence" value="ECO:0007669"/>
    <property type="project" value="UniProtKB-KW"/>
</dbReference>
<keyword evidence="9" id="KW-0234">DNA repair</keyword>